<dbReference type="AlphaFoldDB" id="A0A8T2RKW7"/>
<reference evidence="2" key="1">
    <citation type="submission" date="2021-08" db="EMBL/GenBank/DDBJ databases">
        <title>WGS assembly of Ceratopteris richardii.</title>
        <authorList>
            <person name="Marchant D.B."/>
            <person name="Chen G."/>
            <person name="Jenkins J."/>
            <person name="Shu S."/>
            <person name="Leebens-Mack J."/>
            <person name="Grimwood J."/>
            <person name="Schmutz J."/>
            <person name="Soltis P."/>
            <person name="Soltis D."/>
            <person name="Chen Z.-H."/>
        </authorList>
    </citation>
    <scope>NUCLEOTIDE SEQUENCE</scope>
    <source>
        <strain evidence="2">Whitten #5841</strain>
        <tissue evidence="2">Leaf</tissue>
    </source>
</reference>
<organism evidence="2 3">
    <name type="scientific">Ceratopteris richardii</name>
    <name type="common">Triangle waterfern</name>
    <dbReference type="NCBI Taxonomy" id="49495"/>
    <lineage>
        <taxon>Eukaryota</taxon>
        <taxon>Viridiplantae</taxon>
        <taxon>Streptophyta</taxon>
        <taxon>Embryophyta</taxon>
        <taxon>Tracheophyta</taxon>
        <taxon>Polypodiopsida</taxon>
        <taxon>Polypodiidae</taxon>
        <taxon>Polypodiales</taxon>
        <taxon>Pteridineae</taxon>
        <taxon>Pteridaceae</taxon>
        <taxon>Parkerioideae</taxon>
        <taxon>Ceratopteris</taxon>
    </lineage>
</organism>
<accession>A0A8T2RKW7</accession>
<feature type="region of interest" description="Disordered" evidence="1">
    <location>
        <begin position="136"/>
        <end position="184"/>
    </location>
</feature>
<feature type="compositionally biased region" description="Polar residues" evidence="1">
    <location>
        <begin position="310"/>
        <end position="320"/>
    </location>
</feature>
<feature type="compositionally biased region" description="Low complexity" evidence="1">
    <location>
        <begin position="77"/>
        <end position="91"/>
    </location>
</feature>
<comment type="caution">
    <text evidence="2">The sequence shown here is derived from an EMBL/GenBank/DDBJ whole genome shotgun (WGS) entry which is preliminary data.</text>
</comment>
<feature type="region of interest" description="Disordered" evidence="1">
    <location>
        <begin position="75"/>
        <end position="95"/>
    </location>
</feature>
<evidence type="ECO:0008006" key="4">
    <source>
        <dbReference type="Google" id="ProtNLM"/>
    </source>
</evidence>
<feature type="region of interest" description="Disordered" evidence="1">
    <location>
        <begin position="250"/>
        <end position="274"/>
    </location>
</feature>
<feature type="compositionally biased region" description="Low complexity" evidence="1">
    <location>
        <begin position="139"/>
        <end position="151"/>
    </location>
</feature>
<feature type="region of interest" description="Disordered" evidence="1">
    <location>
        <begin position="298"/>
        <end position="334"/>
    </location>
</feature>
<evidence type="ECO:0000256" key="1">
    <source>
        <dbReference type="SAM" id="MobiDB-lite"/>
    </source>
</evidence>
<dbReference type="SUPFAM" id="SSF52833">
    <property type="entry name" value="Thioredoxin-like"/>
    <property type="match status" value="1"/>
</dbReference>
<dbReference type="Gene3D" id="3.40.30.10">
    <property type="entry name" value="Glutaredoxin"/>
    <property type="match status" value="1"/>
</dbReference>
<proteinExistence type="predicted"/>
<feature type="compositionally biased region" description="Basic and acidic residues" evidence="1">
    <location>
        <begin position="321"/>
        <end position="332"/>
    </location>
</feature>
<protein>
    <recommendedName>
        <fullName evidence="4">Glutaredoxin domain-containing protein</fullName>
    </recommendedName>
</protein>
<feature type="compositionally biased region" description="Polar residues" evidence="1">
    <location>
        <begin position="161"/>
        <end position="170"/>
    </location>
</feature>
<dbReference type="PANTHER" id="PTHR45669:SF22">
    <property type="entry name" value="GLUTAREDOXIN DOMAIN-CONTAINING CYSTEINE-RICH PROTEIN CG12206-RELATED"/>
    <property type="match status" value="1"/>
</dbReference>
<gene>
    <name evidence="2" type="ORF">KP509_26G049400</name>
</gene>
<dbReference type="Proteomes" id="UP000825935">
    <property type="component" value="Chromosome 26"/>
</dbReference>
<feature type="region of interest" description="Disordered" evidence="1">
    <location>
        <begin position="351"/>
        <end position="376"/>
    </location>
</feature>
<dbReference type="EMBL" id="CM035431">
    <property type="protein sequence ID" value="KAH7297016.1"/>
    <property type="molecule type" value="Genomic_DNA"/>
</dbReference>
<sequence>MFVTKLIYKTFMERRRQPETIDVRELMKGLDDDEGISTSAHRHQGMDSSSYANQTDISRLSPSDGFVLEPSDELEMRSGSSSGMRLSESLGTGPSNVKAAPQWLSSFPTPIFFGMMSSMAVNPGESLSGDLPLYSKPGRLSSSTRRGTFRTSDVHGVSRPMRSTQENLTEPLQKPKSSENHSKKEMKQIFTLKDGLDAVHSKGVKMGFNEEMGLRPREGVSLSTPTTPSFAESVSLMKWFKEDARISRLRRQQKRTAAPGYETNSTAPSYEGVSPTATAMAQGTVYRTSAGSFNDRNYAGSDVPHPRASASYQRTSTQQMRWKEHREQETRRPTRLSYAERPVQVLGPAFETRRGSNLDLEDSAMSSSRARATPPPQTKVVLYSSSSKVDSACAYEECNVARAIIVSIVGDAAIEERIISEHPEYEQELKKGLNTENVQIPTVYANGRYIAGLDDLMHLYKKGILTTFLSNINPYREAKTHEPCICRGGKFIICPACKGKRQRKFSRPRARMHEQDGHHAEDVQVSTCRHCSGTGLIKCPNCLVHRS</sequence>
<dbReference type="InterPro" id="IPR036249">
    <property type="entry name" value="Thioredoxin-like_sf"/>
</dbReference>
<evidence type="ECO:0000313" key="2">
    <source>
        <dbReference type="EMBL" id="KAH7297016.1"/>
    </source>
</evidence>
<dbReference type="OrthoDB" id="1916307at2759"/>
<dbReference type="PANTHER" id="PTHR45669">
    <property type="entry name" value="GLUTAREDOXIN DOMAIN-CONTAINING CYSTEINE-RICH PROTEIN CG12206-RELATED"/>
    <property type="match status" value="1"/>
</dbReference>
<dbReference type="PROSITE" id="PS51354">
    <property type="entry name" value="GLUTAREDOXIN_2"/>
    <property type="match status" value="1"/>
</dbReference>
<name>A0A8T2RKW7_CERRI</name>
<evidence type="ECO:0000313" key="3">
    <source>
        <dbReference type="Proteomes" id="UP000825935"/>
    </source>
</evidence>
<keyword evidence="3" id="KW-1185">Reference proteome</keyword>